<reference evidence="3 4" key="1">
    <citation type="journal article" date="2020" name="bioRxiv">
        <title>Whole genome comparisons of ergot fungi reveals the divergence and evolution of species within the genus Claviceps are the result of varying mechanisms driving genome evolution and host range expansion.</title>
        <authorList>
            <person name="Wyka S.A."/>
            <person name="Mondo S.J."/>
            <person name="Liu M."/>
            <person name="Dettman J."/>
            <person name="Nalam V."/>
            <person name="Broders K.D."/>
        </authorList>
    </citation>
    <scope>NUCLEOTIDE SEQUENCE [LARGE SCALE GENOMIC DNA]</scope>
    <source>
        <strain evidence="3 4">LM576</strain>
    </source>
</reference>
<dbReference type="EMBL" id="SRQM01000272">
    <property type="protein sequence ID" value="KAG6114132.1"/>
    <property type="molecule type" value="Genomic_DNA"/>
</dbReference>
<dbReference type="InterPro" id="IPR009643">
    <property type="entry name" value="HS1-bd"/>
</dbReference>
<organism evidence="3 4">
    <name type="scientific">Claviceps humidiphila</name>
    <dbReference type="NCBI Taxonomy" id="1294629"/>
    <lineage>
        <taxon>Eukaryota</taxon>
        <taxon>Fungi</taxon>
        <taxon>Dikarya</taxon>
        <taxon>Ascomycota</taxon>
        <taxon>Pezizomycotina</taxon>
        <taxon>Sordariomycetes</taxon>
        <taxon>Hypocreomycetidae</taxon>
        <taxon>Hypocreales</taxon>
        <taxon>Clavicipitaceae</taxon>
        <taxon>Claviceps</taxon>
    </lineage>
</organism>
<evidence type="ECO:0000313" key="4">
    <source>
        <dbReference type="Proteomes" id="UP000732380"/>
    </source>
</evidence>
<dbReference type="GO" id="GO:0003714">
    <property type="term" value="F:transcription corepressor activity"/>
    <property type="evidence" value="ECO:0007669"/>
    <property type="project" value="InterPro"/>
</dbReference>
<comment type="similarity">
    <text evidence="1">Belongs to the HSBP1 family.</text>
</comment>
<keyword evidence="4" id="KW-1185">Reference proteome</keyword>
<name>A0A9P7TTV2_9HYPO</name>
<comment type="caution">
    <text evidence="3">The sequence shown here is derived from an EMBL/GenBank/DDBJ whole genome shotgun (WGS) entry which is preliminary data.</text>
</comment>
<accession>A0A9P7TTV2</accession>
<sequence length="119" mass="12969">MDSPSPNKPSVRYPIMPSLNLKQAALLSHDLPEERSLHKTCTTHDSPPDVSHATFTSIYPVPESSSPDVSAAVEDLLNTLSNKFASVSSEIFAKMDDMSRRLENLEAALQAGKDKEASK</sequence>
<evidence type="ECO:0000313" key="3">
    <source>
        <dbReference type="EMBL" id="KAG6114132.1"/>
    </source>
</evidence>
<protein>
    <submittedName>
        <fullName evidence="3">Uncharacterized protein</fullName>
    </submittedName>
</protein>
<proteinExistence type="inferred from homology"/>
<gene>
    <name evidence="3" type="ORF">E4U13_003489</name>
</gene>
<evidence type="ECO:0000256" key="1">
    <source>
        <dbReference type="ARBA" id="ARBA00006349"/>
    </source>
</evidence>
<evidence type="ECO:0000256" key="2">
    <source>
        <dbReference type="SAM" id="Coils"/>
    </source>
</evidence>
<keyword evidence="2" id="KW-0175">Coiled coil</keyword>
<dbReference type="Gene3D" id="1.20.5.430">
    <property type="match status" value="1"/>
</dbReference>
<feature type="coiled-coil region" evidence="2">
    <location>
        <begin position="88"/>
        <end position="115"/>
    </location>
</feature>
<dbReference type="AlphaFoldDB" id="A0A9P7TTV2"/>
<dbReference type="Pfam" id="PF06825">
    <property type="entry name" value="HSBP1"/>
    <property type="match status" value="1"/>
</dbReference>
<dbReference type="Proteomes" id="UP000732380">
    <property type="component" value="Unassembled WGS sequence"/>
</dbReference>